<comment type="caution">
    <text evidence="2">The sequence shown here is derived from an EMBL/GenBank/DDBJ whole genome shotgun (WGS) entry which is preliminary data.</text>
</comment>
<evidence type="ECO:0000313" key="3">
    <source>
        <dbReference type="Proteomes" id="UP000243081"/>
    </source>
</evidence>
<dbReference type="EMBL" id="LUKN01003239">
    <property type="protein sequence ID" value="OAQ97699.1"/>
    <property type="molecule type" value="Genomic_DNA"/>
</dbReference>
<proteinExistence type="predicted"/>
<feature type="compositionally biased region" description="Low complexity" evidence="1">
    <location>
        <begin position="27"/>
        <end position="37"/>
    </location>
</feature>
<feature type="non-terminal residue" evidence="2">
    <location>
        <position position="148"/>
    </location>
</feature>
<gene>
    <name evidence="2" type="ORF">LLEC1_07956</name>
</gene>
<dbReference type="Proteomes" id="UP000243081">
    <property type="component" value="Unassembled WGS sequence"/>
</dbReference>
<name>A0A179I7H9_CORDF</name>
<reference evidence="2 3" key="1">
    <citation type="submission" date="2016-03" db="EMBL/GenBank/DDBJ databases">
        <title>Fine-scale spatial genetic structure of a fungal parasite of coffee scale insects.</title>
        <authorList>
            <person name="Jackson D."/>
            <person name="Zemenick K.A."/>
            <person name="Malloure B."/>
            <person name="Quandt C.A."/>
            <person name="James T.Y."/>
        </authorList>
    </citation>
    <scope>NUCLEOTIDE SEQUENCE [LARGE SCALE GENOMIC DNA]</scope>
    <source>
        <strain evidence="2 3">UM487</strain>
    </source>
</reference>
<dbReference type="AlphaFoldDB" id="A0A179I7H9"/>
<organism evidence="2 3">
    <name type="scientific">Cordyceps confragosa</name>
    <name type="common">Lecanicillium lecanii</name>
    <dbReference type="NCBI Taxonomy" id="2714763"/>
    <lineage>
        <taxon>Eukaryota</taxon>
        <taxon>Fungi</taxon>
        <taxon>Dikarya</taxon>
        <taxon>Ascomycota</taxon>
        <taxon>Pezizomycotina</taxon>
        <taxon>Sordariomycetes</taxon>
        <taxon>Hypocreomycetidae</taxon>
        <taxon>Hypocreales</taxon>
        <taxon>Cordycipitaceae</taxon>
        <taxon>Akanthomyces</taxon>
    </lineage>
</organism>
<evidence type="ECO:0000256" key="1">
    <source>
        <dbReference type="SAM" id="MobiDB-lite"/>
    </source>
</evidence>
<sequence>MAANKTVMMAVAGAGALGAAYYALNSRTRSASPPSSSNMPDNKARDKRDMGLSGAGTLASVLDGEGRGRTDSAFSEQESRRFYQGTMGNYSDIRQLVQQLYRLARARDPRRRAHAACLEVVAAGAEELVTHVQRVLALDGGARRRRRA</sequence>
<keyword evidence="3" id="KW-1185">Reference proteome</keyword>
<feature type="region of interest" description="Disordered" evidence="1">
    <location>
        <begin position="27"/>
        <end position="77"/>
    </location>
</feature>
<evidence type="ECO:0000313" key="2">
    <source>
        <dbReference type="EMBL" id="OAQ97699.1"/>
    </source>
</evidence>
<accession>A0A179I7H9</accession>
<protein>
    <submittedName>
        <fullName evidence="2">Uncharacterized protein</fullName>
    </submittedName>
</protein>